<evidence type="ECO:0000313" key="1">
    <source>
        <dbReference type="EMBL" id="BAD82775.1"/>
    </source>
</evidence>
<dbReference type="EMBL" id="AP006757">
    <property type="protein sequence ID" value="BAD82775.1"/>
    <property type="molecule type" value="Genomic_DNA"/>
</dbReference>
<reference evidence="2" key="1">
    <citation type="journal article" date="2005" name="Nature">
        <title>The map-based sequence of the rice genome.</title>
        <authorList>
            <consortium name="International rice genome sequencing project (IRGSP)"/>
            <person name="Matsumoto T."/>
            <person name="Wu J."/>
            <person name="Kanamori H."/>
            <person name="Katayose Y."/>
            <person name="Fujisawa M."/>
            <person name="Namiki N."/>
            <person name="Mizuno H."/>
            <person name="Yamamoto K."/>
            <person name="Antonio B.A."/>
            <person name="Baba T."/>
            <person name="Sakata K."/>
            <person name="Nagamura Y."/>
            <person name="Aoki H."/>
            <person name="Arikawa K."/>
            <person name="Arita K."/>
            <person name="Bito T."/>
            <person name="Chiden Y."/>
            <person name="Fujitsuka N."/>
            <person name="Fukunaka R."/>
            <person name="Hamada M."/>
            <person name="Harada C."/>
            <person name="Hayashi A."/>
            <person name="Hijishita S."/>
            <person name="Honda M."/>
            <person name="Hosokawa S."/>
            <person name="Ichikawa Y."/>
            <person name="Idonuma A."/>
            <person name="Iijima M."/>
            <person name="Ikeda M."/>
            <person name="Ikeno M."/>
            <person name="Ito K."/>
            <person name="Ito S."/>
            <person name="Ito T."/>
            <person name="Ito Y."/>
            <person name="Ito Y."/>
            <person name="Iwabuchi A."/>
            <person name="Kamiya K."/>
            <person name="Karasawa W."/>
            <person name="Kurita K."/>
            <person name="Katagiri S."/>
            <person name="Kikuta A."/>
            <person name="Kobayashi H."/>
            <person name="Kobayashi N."/>
            <person name="Machita K."/>
            <person name="Maehara T."/>
            <person name="Masukawa M."/>
            <person name="Mizubayashi T."/>
            <person name="Mukai Y."/>
            <person name="Nagasaki H."/>
            <person name="Nagata Y."/>
            <person name="Naito S."/>
            <person name="Nakashima M."/>
            <person name="Nakama Y."/>
            <person name="Nakamichi Y."/>
            <person name="Nakamura M."/>
            <person name="Meguro A."/>
            <person name="Negishi M."/>
            <person name="Ohta I."/>
            <person name="Ohta T."/>
            <person name="Okamoto M."/>
            <person name="Ono N."/>
            <person name="Saji S."/>
            <person name="Sakaguchi M."/>
            <person name="Sakai K."/>
            <person name="Shibata M."/>
            <person name="Shimokawa T."/>
            <person name="Song J."/>
            <person name="Takazaki Y."/>
            <person name="Terasawa K."/>
            <person name="Tsugane M."/>
            <person name="Tsuji K."/>
            <person name="Ueda S."/>
            <person name="Waki K."/>
            <person name="Yamagata H."/>
            <person name="Yamamoto M."/>
            <person name="Yamamoto S."/>
            <person name="Yamane H."/>
            <person name="Yoshiki S."/>
            <person name="Yoshihara R."/>
            <person name="Yukawa K."/>
            <person name="Zhong H."/>
            <person name="Yano M."/>
            <person name="Yuan Q."/>
            <person name="Ouyang S."/>
            <person name="Liu J."/>
            <person name="Jones K.M."/>
            <person name="Gansberger K."/>
            <person name="Moffat K."/>
            <person name="Hill J."/>
            <person name="Bera J."/>
            <person name="Fadrosh D."/>
            <person name="Jin S."/>
            <person name="Johri S."/>
            <person name="Kim M."/>
            <person name="Overton L."/>
            <person name="Reardon M."/>
            <person name="Tsitrin T."/>
            <person name="Vuong H."/>
            <person name="Weaver B."/>
            <person name="Ciecko A."/>
            <person name="Tallon L."/>
            <person name="Jackson J."/>
            <person name="Pai G."/>
            <person name="Aken S.V."/>
            <person name="Utterback T."/>
            <person name="Reidmuller S."/>
            <person name="Feldblyum T."/>
            <person name="Hsiao J."/>
            <person name="Zismann V."/>
            <person name="Iobst S."/>
            <person name="de Vazeille A.R."/>
            <person name="Buell C.R."/>
            <person name="Ying K."/>
            <person name="Li Y."/>
            <person name="Lu T."/>
            <person name="Huang Y."/>
            <person name="Zhao Q."/>
            <person name="Feng Q."/>
            <person name="Zhang L."/>
            <person name="Zhu J."/>
            <person name="Weng Q."/>
            <person name="Mu J."/>
            <person name="Lu Y."/>
            <person name="Fan D."/>
            <person name="Liu Y."/>
            <person name="Guan J."/>
            <person name="Zhang Y."/>
            <person name="Yu S."/>
            <person name="Liu X."/>
            <person name="Zhang Y."/>
            <person name="Hong G."/>
            <person name="Han B."/>
            <person name="Choisne N."/>
            <person name="Demange N."/>
            <person name="Orjeda G."/>
            <person name="Samain S."/>
            <person name="Cattolico L."/>
            <person name="Pelletier E."/>
            <person name="Couloux A."/>
            <person name="Segurens B."/>
            <person name="Wincker P."/>
            <person name="D'Hont A."/>
            <person name="Scarpelli C."/>
            <person name="Weissenbach J."/>
            <person name="Salanoubat M."/>
            <person name="Quetier F."/>
            <person name="Yu Y."/>
            <person name="Kim H.R."/>
            <person name="Rambo T."/>
            <person name="Currie J."/>
            <person name="Collura K."/>
            <person name="Luo M."/>
            <person name="Yang T."/>
            <person name="Ammiraju J.S.S."/>
            <person name="Engler F."/>
            <person name="Soderlund C."/>
            <person name="Wing R.A."/>
            <person name="Palmer L.E."/>
            <person name="de la Bastide M."/>
            <person name="Spiegel L."/>
            <person name="Nascimento L."/>
            <person name="Zutavern T."/>
            <person name="O'Shaughnessy A."/>
            <person name="Dike S."/>
            <person name="Dedhia N."/>
            <person name="Preston R."/>
            <person name="Balija V."/>
            <person name="McCombie W.R."/>
            <person name="Chow T."/>
            <person name="Chen H."/>
            <person name="Chung M."/>
            <person name="Chen C."/>
            <person name="Shaw J."/>
            <person name="Wu H."/>
            <person name="Hsiao K."/>
            <person name="Chao Y."/>
            <person name="Chu M."/>
            <person name="Cheng C."/>
            <person name="Hour A."/>
            <person name="Lee P."/>
            <person name="Lin S."/>
            <person name="Lin Y."/>
            <person name="Liou J."/>
            <person name="Liu S."/>
            <person name="Hsing Y."/>
            <person name="Raghuvanshi S."/>
            <person name="Mohanty A."/>
            <person name="Bharti A.K."/>
            <person name="Gaur A."/>
            <person name="Gupta V."/>
            <person name="Kumar D."/>
            <person name="Ravi V."/>
            <person name="Vij S."/>
            <person name="Kapur A."/>
            <person name="Khurana P."/>
            <person name="Khurana P."/>
            <person name="Khurana J.P."/>
            <person name="Tyagi A.K."/>
            <person name="Gaikwad K."/>
            <person name="Singh A."/>
            <person name="Dalal V."/>
            <person name="Srivastava S."/>
            <person name="Dixit A."/>
            <person name="Pal A.K."/>
            <person name="Ghazi I.A."/>
            <person name="Yadav M."/>
            <person name="Pandit A."/>
            <person name="Bhargava A."/>
            <person name="Sureshbabu K."/>
            <person name="Batra K."/>
            <person name="Sharma T.R."/>
            <person name="Mohapatra T."/>
            <person name="Singh N.K."/>
            <person name="Messing J."/>
            <person name="Nelson A.B."/>
            <person name="Fuks G."/>
            <person name="Kavchok S."/>
            <person name="Keizer G."/>
            <person name="Linton E."/>
            <person name="Llaca V."/>
            <person name="Song R."/>
            <person name="Tanyolac B."/>
            <person name="Young S."/>
            <person name="Ho-Il K."/>
            <person name="Hahn J.H."/>
            <person name="Sangsakoo G."/>
            <person name="Vanavichit A."/>
            <person name="de Mattos Luiz.A.T."/>
            <person name="Zimmer P.D."/>
            <person name="Malone G."/>
            <person name="Dellagostin O."/>
            <person name="de Oliveira A.C."/>
            <person name="Bevan M."/>
            <person name="Bancroft I."/>
            <person name="Minx P."/>
            <person name="Cordum H."/>
            <person name="Wilson R."/>
            <person name="Cheng Z."/>
            <person name="Jin W."/>
            <person name="Jiang J."/>
            <person name="Leong S.A."/>
            <person name="Iwama H."/>
            <person name="Gojobori T."/>
            <person name="Itoh T."/>
            <person name="Niimura Y."/>
            <person name="Fujii Y."/>
            <person name="Habara T."/>
            <person name="Sakai H."/>
            <person name="Sato Y."/>
            <person name="Wilson G."/>
            <person name="Kumar K."/>
            <person name="McCouch S."/>
            <person name="Juretic N."/>
            <person name="Hoen D."/>
            <person name="Wright S."/>
            <person name="Bruskiewich R."/>
            <person name="Bureau T."/>
            <person name="Miyao A."/>
            <person name="Hirochika H."/>
            <person name="Nishikawa T."/>
            <person name="Kadowaki K."/>
            <person name="Sugiura M."/>
            <person name="Burr B."/>
            <person name="Sasaki T."/>
        </authorList>
    </citation>
    <scope>NUCLEOTIDE SEQUENCE [LARGE SCALE GENOMIC DNA]</scope>
    <source>
        <strain evidence="2">cv. Nipponbare</strain>
    </source>
</reference>
<reference evidence="2" key="2">
    <citation type="journal article" date="2008" name="Nucleic Acids Res.">
        <title>The rice annotation project database (RAP-DB): 2008 update.</title>
        <authorList>
            <consortium name="The rice annotation project (RAP)"/>
        </authorList>
    </citation>
    <scope>GENOME REANNOTATION</scope>
    <source>
        <strain evidence="2">cv. Nipponbare</strain>
    </source>
</reference>
<organism evidence="1 2">
    <name type="scientific">Oryza sativa subsp. japonica</name>
    <name type="common">Rice</name>
    <dbReference type="NCBI Taxonomy" id="39947"/>
    <lineage>
        <taxon>Eukaryota</taxon>
        <taxon>Viridiplantae</taxon>
        <taxon>Streptophyta</taxon>
        <taxon>Embryophyta</taxon>
        <taxon>Tracheophyta</taxon>
        <taxon>Spermatophyta</taxon>
        <taxon>Magnoliopsida</taxon>
        <taxon>Liliopsida</taxon>
        <taxon>Poales</taxon>
        <taxon>Poaceae</taxon>
        <taxon>BOP clade</taxon>
        <taxon>Oryzoideae</taxon>
        <taxon>Oryzeae</taxon>
        <taxon>Oryzinae</taxon>
        <taxon>Oryza</taxon>
        <taxon>Oryza sativa</taxon>
    </lineage>
</organism>
<dbReference type="AlphaFoldDB" id="Q5N6Y1"/>
<evidence type="ECO:0000313" key="2">
    <source>
        <dbReference type="Proteomes" id="UP000000763"/>
    </source>
</evidence>
<proteinExistence type="predicted"/>
<dbReference type="Proteomes" id="UP000000763">
    <property type="component" value="Chromosome 1"/>
</dbReference>
<gene>
    <name evidence="1" type="ORF">P0551C06.18</name>
</gene>
<name>Q5N6Y1_ORYSJ</name>
<protein>
    <submittedName>
        <fullName evidence="1">Uncharacterized protein</fullName>
    </submittedName>
</protein>
<accession>Q5N6Y1</accession>
<sequence length="72" mass="7677">METDARNITRISCRHNSVAAGERKTYAMHVSGERMAGGGPCILVCHVNMTLPPAIACSARTHPRTTVALASQ</sequence>